<accession>A0A087UGC3</accession>
<name>A0A087UGC3_STEMI</name>
<evidence type="ECO:0000313" key="2">
    <source>
        <dbReference type="Proteomes" id="UP000054359"/>
    </source>
</evidence>
<sequence>MFLFFLKLQHLSALFKKYELHKMLCNIRFNVSLKCFLIYCT</sequence>
<dbReference type="AlphaFoldDB" id="A0A087UGC3"/>
<proteinExistence type="predicted"/>
<gene>
    <name evidence="1" type="ORF">X975_15610</name>
</gene>
<reference evidence="1 2" key="1">
    <citation type="submission" date="2013-11" db="EMBL/GenBank/DDBJ databases">
        <title>Genome sequencing of Stegodyphus mimosarum.</title>
        <authorList>
            <person name="Bechsgaard J."/>
        </authorList>
    </citation>
    <scope>NUCLEOTIDE SEQUENCE [LARGE SCALE GENOMIC DNA]</scope>
</reference>
<organism evidence="1 2">
    <name type="scientific">Stegodyphus mimosarum</name>
    <name type="common">African social velvet spider</name>
    <dbReference type="NCBI Taxonomy" id="407821"/>
    <lineage>
        <taxon>Eukaryota</taxon>
        <taxon>Metazoa</taxon>
        <taxon>Ecdysozoa</taxon>
        <taxon>Arthropoda</taxon>
        <taxon>Chelicerata</taxon>
        <taxon>Arachnida</taxon>
        <taxon>Araneae</taxon>
        <taxon>Araneomorphae</taxon>
        <taxon>Entelegynae</taxon>
        <taxon>Eresoidea</taxon>
        <taxon>Eresidae</taxon>
        <taxon>Stegodyphus</taxon>
    </lineage>
</organism>
<evidence type="ECO:0000313" key="1">
    <source>
        <dbReference type="EMBL" id="KFM76412.1"/>
    </source>
</evidence>
<dbReference type="EMBL" id="KK119688">
    <property type="protein sequence ID" value="KFM76412.1"/>
    <property type="molecule type" value="Genomic_DNA"/>
</dbReference>
<protein>
    <submittedName>
        <fullName evidence="1">Uncharacterized protein</fullName>
    </submittedName>
</protein>
<keyword evidence="2" id="KW-1185">Reference proteome</keyword>
<feature type="non-terminal residue" evidence="1">
    <location>
        <position position="41"/>
    </location>
</feature>
<dbReference type="Proteomes" id="UP000054359">
    <property type="component" value="Unassembled WGS sequence"/>
</dbReference>